<dbReference type="InterPro" id="IPR003594">
    <property type="entry name" value="HATPase_dom"/>
</dbReference>
<dbReference type="InterPro" id="IPR050398">
    <property type="entry name" value="HssS/ArlS-like"/>
</dbReference>
<evidence type="ECO:0000256" key="2">
    <source>
        <dbReference type="ARBA" id="ARBA00004651"/>
    </source>
</evidence>
<name>A0A151AKX1_9CLOT</name>
<dbReference type="GO" id="GO:0005886">
    <property type="term" value="C:plasma membrane"/>
    <property type="evidence" value="ECO:0007669"/>
    <property type="project" value="UniProtKB-SubCell"/>
</dbReference>
<comment type="caution">
    <text evidence="16">The sequence shown here is derived from an EMBL/GenBank/DDBJ whole genome shotgun (WGS) entry which is preliminary data.</text>
</comment>
<dbReference type="AlphaFoldDB" id="A0A151AKX1"/>
<dbReference type="FunFam" id="3.30.565.10:FF:000013">
    <property type="entry name" value="Two-component sensor histidine kinase"/>
    <property type="match status" value="1"/>
</dbReference>
<evidence type="ECO:0000256" key="1">
    <source>
        <dbReference type="ARBA" id="ARBA00000085"/>
    </source>
</evidence>
<keyword evidence="6 16" id="KW-0808">Transferase</keyword>
<dbReference type="FunFam" id="1.10.287.130:FF:000008">
    <property type="entry name" value="Two-component sensor histidine kinase"/>
    <property type="match status" value="1"/>
</dbReference>
<dbReference type="Pfam" id="PF02518">
    <property type="entry name" value="HATPase_c"/>
    <property type="match status" value="1"/>
</dbReference>
<dbReference type="Pfam" id="PF00512">
    <property type="entry name" value="HisKA"/>
    <property type="match status" value="1"/>
</dbReference>
<dbReference type="SMART" id="SM00387">
    <property type="entry name" value="HATPase_c"/>
    <property type="match status" value="1"/>
</dbReference>
<keyword evidence="17" id="KW-1185">Reference proteome</keyword>
<evidence type="ECO:0000256" key="5">
    <source>
        <dbReference type="ARBA" id="ARBA00022553"/>
    </source>
</evidence>
<keyword evidence="7 14" id="KW-0812">Transmembrane</keyword>
<evidence type="ECO:0000313" key="17">
    <source>
        <dbReference type="Proteomes" id="UP000075374"/>
    </source>
</evidence>
<dbReference type="SUPFAM" id="SSF47384">
    <property type="entry name" value="Homodimeric domain of signal transducing histidine kinase"/>
    <property type="match status" value="1"/>
</dbReference>
<dbReference type="Proteomes" id="UP000075374">
    <property type="component" value="Unassembled WGS sequence"/>
</dbReference>
<evidence type="ECO:0000256" key="14">
    <source>
        <dbReference type="SAM" id="Phobius"/>
    </source>
</evidence>
<dbReference type="GO" id="GO:0005524">
    <property type="term" value="F:ATP binding"/>
    <property type="evidence" value="ECO:0007669"/>
    <property type="project" value="UniProtKB-KW"/>
</dbReference>
<keyword evidence="11 14" id="KW-1133">Transmembrane helix</keyword>
<evidence type="ECO:0000256" key="3">
    <source>
        <dbReference type="ARBA" id="ARBA00012438"/>
    </source>
</evidence>
<keyword evidence="10" id="KW-0067">ATP-binding</keyword>
<keyword evidence="8" id="KW-0547">Nucleotide-binding</keyword>
<evidence type="ECO:0000256" key="8">
    <source>
        <dbReference type="ARBA" id="ARBA00022741"/>
    </source>
</evidence>
<feature type="transmembrane region" description="Helical" evidence="14">
    <location>
        <begin position="425"/>
        <end position="445"/>
    </location>
</feature>
<dbReference type="Gene3D" id="3.30.565.10">
    <property type="entry name" value="Histidine kinase-like ATPase, C-terminal domain"/>
    <property type="match status" value="1"/>
</dbReference>
<dbReference type="InterPro" id="IPR004358">
    <property type="entry name" value="Sig_transdc_His_kin-like_C"/>
</dbReference>
<comment type="subcellular location">
    <subcellularLocation>
        <location evidence="2">Cell membrane</location>
        <topology evidence="2">Multi-pass membrane protein</topology>
    </subcellularLocation>
</comment>
<reference evidence="16 17" key="1">
    <citation type="submission" date="2016-02" db="EMBL/GenBank/DDBJ databases">
        <title>Genome sequence of Clostridium colicanis DSM 13634.</title>
        <authorList>
            <person name="Poehlein A."/>
            <person name="Daniel R."/>
        </authorList>
    </citation>
    <scope>NUCLEOTIDE SEQUENCE [LARGE SCALE GENOMIC DNA]</scope>
    <source>
        <strain evidence="16 17">DSM 13634</strain>
    </source>
</reference>
<dbReference type="Gene3D" id="1.10.287.130">
    <property type="match status" value="1"/>
</dbReference>
<evidence type="ECO:0000313" key="16">
    <source>
        <dbReference type="EMBL" id="KYH28281.1"/>
    </source>
</evidence>
<keyword evidence="9 16" id="KW-0418">Kinase</keyword>
<feature type="transmembrane region" description="Helical" evidence="14">
    <location>
        <begin position="393"/>
        <end position="419"/>
    </location>
</feature>
<evidence type="ECO:0000256" key="11">
    <source>
        <dbReference type="ARBA" id="ARBA00022989"/>
    </source>
</evidence>
<evidence type="ECO:0000256" key="6">
    <source>
        <dbReference type="ARBA" id="ARBA00022679"/>
    </source>
</evidence>
<dbReference type="GO" id="GO:0000155">
    <property type="term" value="F:phosphorelay sensor kinase activity"/>
    <property type="evidence" value="ECO:0007669"/>
    <property type="project" value="InterPro"/>
</dbReference>
<organism evidence="16 17">
    <name type="scientific">Clostridium colicanis DSM 13634</name>
    <dbReference type="NCBI Taxonomy" id="1121305"/>
    <lineage>
        <taxon>Bacteria</taxon>
        <taxon>Bacillati</taxon>
        <taxon>Bacillota</taxon>
        <taxon>Clostridia</taxon>
        <taxon>Eubacteriales</taxon>
        <taxon>Clostridiaceae</taxon>
        <taxon>Clostridium</taxon>
    </lineage>
</organism>
<dbReference type="PANTHER" id="PTHR45528:SF1">
    <property type="entry name" value="SENSOR HISTIDINE KINASE CPXA"/>
    <property type="match status" value="1"/>
</dbReference>
<keyword evidence="5" id="KW-0597">Phosphoprotein</keyword>
<dbReference type="RefSeq" id="WP_061858828.1">
    <property type="nucleotide sequence ID" value="NZ_LTBB01000011.1"/>
</dbReference>
<dbReference type="STRING" id="1121305.CLCOL_20070"/>
<evidence type="ECO:0000256" key="4">
    <source>
        <dbReference type="ARBA" id="ARBA00022475"/>
    </source>
</evidence>
<dbReference type="CDD" id="cd00082">
    <property type="entry name" value="HisKA"/>
    <property type="match status" value="1"/>
</dbReference>
<proteinExistence type="predicted"/>
<feature type="domain" description="Histidine kinase" evidence="15">
    <location>
        <begin position="512"/>
        <end position="722"/>
    </location>
</feature>
<keyword evidence="13 14" id="KW-0472">Membrane</keyword>
<evidence type="ECO:0000259" key="15">
    <source>
        <dbReference type="PROSITE" id="PS50109"/>
    </source>
</evidence>
<protein>
    <recommendedName>
        <fullName evidence="3">histidine kinase</fullName>
        <ecNumber evidence="3">2.7.13.3</ecNumber>
    </recommendedName>
</protein>
<keyword evidence="12" id="KW-0902">Two-component regulatory system</keyword>
<accession>A0A151AKX1</accession>
<evidence type="ECO:0000256" key="9">
    <source>
        <dbReference type="ARBA" id="ARBA00022777"/>
    </source>
</evidence>
<dbReference type="InterPro" id="IPR003661">
    <property type="entry name" value="HisK_dim/P_dom"/>
</dbReference>
<dbReference type="PATRIC" id="fig|1121305.3.peg.2013"/>
<dbReference type="PANTHER" id="PTHR45528">
    <property type="entry name" value="SENSOR HISTIDINE KINASE CPXA"/>
    <property type="match status" value="1"/>
</dbReference>
<gene>
    <name evidence="16" type="primary">walK</name>
    <name evidence="16" type="ORF">CLCOL_20070</name>
</gene>
<keyword evidence="4" id="KW-1003">Cell membrane</keyword>
<comment type="catalytic activity">
    <reaction evidence="1">
        <text>ATP + protein L-histidine = ADP + protein N-phospho-L-histidine.</text>
        <dbReference type="EC" id="2.7.13.3"/>
    </reaction>
</comment>
<evidence type="ECO:0000256" key="7">
    <source>
        <dbReference type="ARBA" id="ARBA00022692"/>
    </source>
</evidence>
<evidence type="ECO:0000256" key="13">
    <source>
        <dbReference type="ARBA" id="ARBA00023136"/>
    </source>
</evidence>
<dbReference type="EMBL" id="LTBB01000011">
    <property type="protein sequence ID" value="KYH28281.1"/>
    <property type="molecule type" value="Genomic_DNA"/>
</dbReference>
<feature type="transmembrane region" description="Helical" evidence="14">
    <location>
        <begin position="309"/>
        <end position="331"/>
    </location>
</feature>
<dbReference type="PROSITE" id="PS50109">
    <property type="entry name" value="HIS_KIN"/>
    <property type="match status" value="1"/>
</dbReference>
<dbReference type="InterPro" id="IPR005467">
    <property type="entry name" value="His_kinase_dom"/>
</dbReference>
<feature type="transmembrane region" description="Helical" evidence="14">
    <location>
        <begin position="261"/>
        <end position="282"/>
    </location>
</feature>
<feature type="transmembrane region" description="Helical" evidence="14">
    <location>
        <begin position="337"/>
        <end position="359"/>
    </location>
</feature>
<evidence type="ECO:0000256" key="10">
    <source>
        <dbReference type="ARBA" id="ARBA00022840"/>
    </source>
</evidence>
<dbReference type="SUPFAM" id="SSF55874">
    <property type="entry name" value="ATPase domain of HSP90 chaperone/DNA topoisomerase II/histidine kinase"/>
    <property type="match status" value="1"/>
</dbReference>
<sequence>MGIKLKNKYLNKAALILTVYLFGFSFILAIDFVGHTEYLKSDSYFGSSLFKNDLSSFFYNLKSFHIDYKDYEKKSNYDKLGIETINDIKTNYNSQLKEEQNKINNDYIYYIGNESKIKDNTVIKALTEERDKKLKKLEEEFSLKIDEEIKRQVADKDMEFNALKNSLFEREDIKYYIKNISTGEIYSNIKNITDISVYIKDKALYSIEFPRNLNFRDPFLSINNEFKSLNLEGYFIIPKEFNGYSQMIANYNYYNSIRERVIIEGALFVICIGVAILISLYLNKNNELFIEPINTFIKFLKIIPLDLRILIFIFLLTITLSYLSSISFFYFPINIDHFFKLTITSILTLYVLLSLLDYINLIKNKKEIKIEFKKSMLNKFVILLKESSANKSILFKVISIFIFTCLFCMSVAVFILGISGSSTEIVLISLICILAYIITIPYYVLKKVSVFNNIFEGSEEIVKGNLNYEIKTKGAGHLSRLANNINNMKEGYKKSLEEQIKSERLKSELITNVSHDLKTPLTSIVNYVDLLKKEDLSKEEIQGYVGILDRKTQRLKVLIEDLFEASKLASGSIKLNIEKVDVAAILRQTLGEFDEKIKASSLKFKVNIPNHKVYAHLDGKKTWRVFENLISNALKYSMPNTRVYIDLVDYNGKITMTIKNISSYEMNFNVEEIFERFKRGDASRNTEGSGLGLAIAKSILELQGGKLNIEIDGDLFKAIVEI</sequence>
<dbReference type="SMART" id="SM00388">
    <property type="entry name" value="HisKA"/>
    <property type="match status" value="1"/>
</dbReference>
<dbReference type="InterPro" id="IPR036097">
    <property type="entry name" value="HisK_dim/P_sf"/>
</dbReference>
<dbReference type="PRINTS" id="PR00344">
    <property type="entry name" value="BCTRLSENSOR"/>
</dbReference>
<dbReference type="EC" id="2.7.13.3" evidence="3"/>
<evidence type="ECO:0000256" key="12">
    <source>
        <dbReference type="ARBA" id="ARBA00023012"/>
    </source>
</evidence>
<dbReference type="InterPro" id="IPR036890">
    <property type="entry name" value="HATPase_C_sf"/>
</dbReference>